<protein>
    <submittedName>
        <fullName evidence="2">Uncharacterized protein</fullName>
    </submittedName>
</protein>
<dbReference type="EMBL" id="GBRH01273397">
    <property type="protein sequence ID" value="JAD24498.1"/>
    <property type="molecule type" value="Transcribed_RNA"/>
</dbReference>
<feature type="region of interest" description="Disordered" evidence="1">
    <location>
        <begin position="1"/>
        <end position="34"/>
    </location>
</feature>
<dbReference type="AlphaFoldDB" id="A0A0A9NRY0"/>
<name>A0A0A9NRY0_ARUDO</name>
<reference evidence="2" key="1">
    <citation type="submission" date="2014-09" db="EMBL/GenBank/DDBJ databases">
        <authorList>
            <person name="Magalhaes I.L.F."/>
            <person name="Oliveira U."/>
            <person name="Santos F.R."/>
            <person name="Vidigal T.H.D.A."/>
            <person name="Brescovit A.D."/>
            <person name="Santos A.J."/>
        </authorList>
    </citation>
    <scope>NUCLEOTIDE SEQUENCE</scope>
    <source>
        <tissue evidence="2">Shoot tissue taken approximately 20 cm above the soil surface</tissue>
    </source>
</reference>
<organism evidence="2">
    <name type="scientific">Arundo donax</name>
    <name type="common">Giant reed</name>
    <name type="synonym">Donax arundinaceus</name>
    <dbReference type="NCBI Taxonomy" id="35708"/>
    <lineage>
        <taxon>Eukaryota</taxon>
        <taxon>Viridiplantae</taxon>
        <taxon>Streptophyta</taxon>
        <taxon>Embryophyta</taxon>
        <taxon>Tracheophyta</taxon>
        <taxon>Spermatophyta</taxon>
        <taxon>Magnoliopsida</taxon>
        <taxon>Liliopsida</taxon>
        <taxon>Poales</taxon>
        <taxon>Poaceae</taxon>
        <taxon>PACMAD clade</taxon>
        <taxon>Arundinoideae</taxon>
        <taxon>Arundineae</taxon>
        <taxon>Arundo</taxon>
    </lineage>
</organism>
<evidence type="ECO:0000313" key="2">
    <source>
        <dbReference type="EMBL" id="JAD24498.1"/>
    </source>
</evidence>
<reference evidence="2" key="2">
    <citation type="journal article" date="2015" name="Data Brief">
        <title>Shoot transcriptome of the giant reed, Arundo donax.</title>
        <authorList>
            <person name="Barrero R.A."/>
            <person name="Guerrero F.D."/>
            <person name="Moolhuijzen P."/>
            <person name="Goolsby J.A."/>
            <person name="Tidwell J."/>
            <person name="Bellgard S.E."/>
            <person name="Bellgard M.I."/>
        </authorList>
    </citation>
    <scope>NUCLEOTIDE SEQUENCE</scope>
    <source>
        <tissue evidence="2">Shoot tissue taken approximately 20 cm above the soil surface</tissue>
    </source>
</reference>
<feature type="compositionally biased region" description="Polar residues" evidence="1">
    <location>
        <begin position="10"/>
        <end position="27"/>
    </location>
</feature>
<accession>A0A0A9NRY0</accession>
<evidence type="ECO:0000256" key="1">
    <source>
        <dbReference type="SAM" id="MobiDB-lite"/>
    </source>
</evidence>
<proteinExistence type="predicted"/>
<sequence>MMHGDRARKSFQQSAFSTRKYVRNSSGDRCLMDV</sequence>